<dbReference type="EMBL" id="PGOL01000329">
    <property type="protein sequence ID" value="PKI72301.1"/>
    <property type="molecule type" value="Genomic_DNA"/>
</dbReference>
<reference evidence="1" key="2">
    <citation type="submission" date="2017-06" db="EMBL/GenBank/DDBJ databases">
        <title>The pomegranate genome and the genomics of punicalagin biosynthesis.</title>
        <authorList>
            <person name="Xu C."/>
        </authorList>
    </citation>
    <scope>NUCLEOTIDE SEQUENCE [LARGE SCALE GENOMIC DNA]</scope>
    <source>
        <tissue evidence="1">Fresh leaf</tissue>
    </source>
</reference>
<comment type="caution">
    <text evidence="1">The sequence shown here is derived from an EMBL/GenBank/DDBJ whole genome shotgun (WGS) entry which is preliminary data.</text>
</comment>
<protein>
    <submittedName>
        <fullName evidence="1">Uncharacterized protein</fullName>
    </submittedName>
</protein>
<reference evidence="3" key="1">
    <citation type="journal article" date="2017" name="Plant J.">
        <title>The pomegranate (Punica granatum L.) genome and the genomics of punicalagin biosynthesis.</title>
        <authorList>
            <person name="Qin G."/>
            <person name="Xu C."/>
            <person name="Ming R."/>
            <person name="Tang H."/>
            <person name="Guyot R."/>
            <person name="Kramer E.M."/>
            <person name="Hu Y."/>
            <person name="Yi X."/>
            <person name="Qi Y."/>
            <person name="Xu X."/>
            <person name="Gao Z."/>
            <person name="Pan H."/>
            <person name="Jian J."/>
            <person name="Tian Y."/>
            <person name="Yue Z."/>
            <person name="Xu Y."/>
        </authorList>
    </citation>
    <scope>NUCLEOTIDE SEQUENCE [LARGE SCALE GENOMIC DNA]</scope>
    <source>
        <strain evidence="3">cv. Dabenzi</strain>
    </source>
</reference>
<dbReference type="STRING" id="22663.A0A218XFF9"/>
<dbReference type="GeneID" id="116205953"/>
<dbReference type="Proteomes" id="UP000197138">
    <property type="component" value="Unassembled WGS sequence"/>
</dbReference>
<dbReference type="EMBL" id="MTKT01001932">
    <property type="protein sequence ID" value="OWM83456.1"/>
    <property type="molecule type" value="Genomic_DNA"/>
</dbReference>
<evidence type="ECO:0000313" key="1">
    <source>
        <dbReference type="EMBL" id="OWM83456.1"/>
    </source>
</evidence>
<dbReference type="Proteomes" id="UP000233551">
    <property type="component" value="Unassembled WGS sequence"/>
</dbReference>
<proteinExistence type="predicted"/>
<name>A0A218XFF9_PUNGR</name>
<organism evidence="1 3">
    <name type="scientific">Punica granatum</name>
    <name type="common">Pomegranate</name>
    <dbReference type="NCBI Taxonomy" id="22663"/>
    <lineage>
        <taxon>Eukaryota</taxon>
        <taxon>Viridiplantae</taxon>
        <taxon>Streptophyta</taxon>
        <taxon>Embryophyta</taxon>
        <taxon>Tracheophyta</taxon>
        <taxon>Spermatophyta</taxon>
        <taxon>Magnoliopsida</taxon>
        <taxon>eudicotyledons</taxon>
        <taxon>Gunneridae</taxon>
        <taxon>Pentapetalae</taxon>
        <taxon>rosids</taxon>
        <taxon>malvids</taxon>
        <taxon>Myrtales</taxon>
        <taxon>Lythraceae</taxon>
        <taxon>Punica</taxon>
    </lineage>
</organism>
<dbReference type="AlphaFoldDB" id="A0A218XFF9"/>
<dbReference type="OrthoDB" id="1909082at2759"/>
<evidence type="ECO:0000313" key="4">
    <source>
        <dbReference type="Proteomes" id="UP000233551"/>
    </source>
</evidence>
<evidence type="ECO:0000313" key="2">
    <source>
        <dbReference type="EMBL" id="PKI72301.1"/>
    </source>
</evidence>
<evidence type="ECO:0000313" key="3">
    <source>
        <dbReference type="Proteomes" id="UP000197138"/>
    </source>
</evidence>
<accession>A0A218XFF9</accession>
<sequence>MGHVRGPFAYKKMETEDPDERNHRRAQFLIYKVLERADAEARQSSTRANYFLGVRFCKLKVKIGKRLKRLRKRMFMMIWKARVAVYKQIMKQLRNLKTLPYIFM</sequence>
<keyword evidence="4" id="KW-1185">Reference proteome</keyword>
<dbReference type="PANTHER" id="PTHR35687:SF1">
    <property type="entry name" value="OS07G0516700 PROTEIN"/>
    <property type="match status" value="1"/>
</dbReference>
<dbReference type="PANTHER" id="PTHR35687">
    <property type="entry name" value="OS07G0516700 PROTEIN"/>
    <property type="match status" value="1"/>
</dbReference>
<gene>
    <name evidence="1" type="ORF">CDL15_Pgr012937</name>
    <name evidence="2" type="ORF">CRG98_007281</name>
</gene>
<reference evidence="2 4" key="3">
    <citation type="submission" date="2017-11" db="EMBL/GenBank/DDBJ databases">
        <title>De-novo sequencing of pomegranate (Punica granatum L.) genome.</title>
        <authorList>
            <person name="Akparov Z."/>
            <person name="Amiraslanov A."/>
            <person name="Hajiyeva S."/>
            <person name="Abbasov M."/>
            <person name="Kaur K."/>
            <person name="Hamwieh A."/>
            <person name="Solovyev V."/>
            <person name="Salamov A."/>
            <person name="Braich B."/>
            <person name="Kosarev P."/>
            <person name="Mahmoud A."/>
            <person name="Hajiyev E."/>
            <person name="Babayeva S."/>
            <person name="Izzatullayeva V."/>
            <person name="Mammadov A."/>
            <person name="Mammadov A."/>
            <person name="Sharifova S."/>
            <person name="Ojaghi J."/>
            <person name="Eynullazada K."/>
            <person name="Bayramov B."/>
            <person name="Abdulazimova A."/>
            <person name="Shahmuradov I."/>
        </authorList>
    </citation>
    <scope>NUCLEOTIDE SEQUENCE [LARGE SCALE GENOMIC DNA]</scope>
    <source>
        <strain evidence="2">AG2017</strain>
        <strain evidence="4">cv. AG2017</strain>
        <tissue evidence="2">Leaf</tissue>
    </source>
</reference>